<proteinExistence type="predicted"/>
<protein>
    <submittedName>
        <fullName evidence="2">Uncharacterized protein</fullName>
    </submittedName>
</protein>
<evidence type="ECO:0000313" key="3">
    <source>
        <dbReference type="Proteomes" id="UP000676776"/>
    </source>
</evidence>
<evidence type="ECO:0000256" key="1">
    <source>
        <dbReference type="SAM" id="Phobius"/>
    </source>
</evidence>
<organism evidence="2 3">
    <name type="scientific">Winogradskyella pelagia</name>
    <dbReference type="NCBI Taxonomy" id="2819984"/>
    <lineage>
        <taxon>Bacteria</taxon>
        <taxon>Pseudomonadati</taxon>
        <taxon>Bacteroidota</taxon>
        <taxon>Flavobacteriia</taxon>
        <taxon>Flavobacteriales</taxon>
        <taxon>Flavobacteriaceae</taxon>
        <taxon>Winogradskyella</taxon>
    </lineage>
</organism>
<feature type="transmembrane region" description="Helical" evidence="1">
    <location>
        <begin position="21"/>
        <end position="42"/>
    </location>
</feature>
<name>A0ABS3T024_9FLAO</name>
<gene>
    <name evidence="2" type="ORF">J4050_04990</name>
</gene>
<dbReference type="InterPro" id="IPR045749">
    <property type="entry name" value="DUF6090"/>
</dbReference>
<reference evidence="2 3" key="1">
    <citation type="submission" date="2021-03" db="EMBL/GenBank/DDBJ databases">
        <title>Winogradskyella sp. nov., isolated from costal sediment.</title>
        <authorList>
            <person name="Gao C."/>
        </authorList>
    </citation>
    <scope>NUCLEOTIDE SEQUENCE [LARGE SCALE GENOMIC DNA]</scope>
    <source>
        <strain evidence="2 3">DF17</strain>
    </source>
</reference>
<accession>A0ABS3T024</accession>
<evidence type="ECO:0000313" key="2">
    <source>
        <dbReference type="EMBL" id="MBO3116090.1"/>
    </source>
</evidence>
<keyword evidence="1" id="KW-1133">Transmembrane helix</keyword>
<dbReference type="RefSeq" id="WP_208152907.1">
    <property type="nucleotide sequence ID" value="NZ_JAGEVF010000003.1"/>
</dbReference>
<sequence length="242" mass="27823">MIKFFRHIRRNLMEAGKTTKYLKYAIGEIILVVIGILIALQINSWSNKRAARKLEKRYLSELILDLQTDSIVISQAKEKSDFQTLAKNKVLKYYEGKQISEDSLIYFFGEQWRNVSKFHPITTTLDEMKSTGNIGVIQNTTLRRKILETYNYYTTHINNGQERYLLQQHALGELVQSSAPNIFSDLFNESEPLDIISLLNNFEVKNRLLGNAASGFNSGLNRLQSRNSDLLSAIRSESHNID</sequence>
<keyword evidence="3" id="KW-1185">Reference proteome</keyword>
<keyword evidence="1" id="KW-0812">Transmembrane</keyword>
<dbReference type="Pfam" id="PF19578">
    <property type="entry name" value="DUF6090"/>
    <property type="match status" value="1"/>
</dbReference>
<keyword evidence="1" id="KW-0472">Membrane</keyword>
<dbReference type="EMBL" id="JAGEVF010000003">
    <property type="protein sequence ID" value="MBO3116090.1"/>
    <property type="molecule type" value="Genomic_DNA"/>
</dbReference>
<dbReference type="Proteomes" id="UP000676776">
    <property type="component" value="Unassembled WGS sequence"/>
</dbReference>
<comment type="caution">
    <text evidence="2">The sequence shown here is derived from an EMBL/GenBank/DDBJ whole genome shotgun (WGS) entry which is preliminary data.</text>
</comment>